<dbReference type="InterPro" id="IPR001254">
    <property type="entry name" value="Trypsin_dom"/>
</dbReference>
<accession>W6MH81</accession>
<evidence type="ECO:0000313" key="2">
    <source>
        <dbReference type="EMBL" id="CDK12583.1"/>
    </source>
</evidence>
<dbReference type="GO" id="GO:0004252">
    <property type="term" value="F:serine-type endopeptidase activity"/>
    <property type="evidence" value="ECO:0007669"/>
    <property type="project" value="InterPro"/>
</dbReference>
<dbReference type="InterPro" id="IPR043504">
    <property type="entry name" value="Peptidase_S1_PA_chymotrypsin"/>
</dbReference>
<sequence>QWYQRRVAGSVSTASSIPQVWDSSIHASNPAGPSLFRAAPARTPVMPAFLVCQDPSTGRYVLTGITAWGIGCGQKNVPGVFVNVEYFHSWINDILFSPQHQQSTGVYGK</sequence>
<dbReference type="InterPro" id="IPR009003">
    <property type="entry name" value="Peptidase_S1_PA"/>
</dbReference>
<reference evidence="2" key="2">
    <citation type="submission" date="2014-02" db="EMBL/GenBank/DDBJ databases">
        <title>The hermit crab's nose antennal transcriptomics.</title>
        <authorList>
            <person name="Groh K.C."/>
            <person name="Vogel H."/>
            <person name="Stensmyr M.C."/>
            <person name="Grosse-Wilde E."/>
            <person name="Hansson B.S."/>
        </authorList>
    </citation>
    <scope>NUCLEOTIDE SEQUENCE</scope>
    <source>
        <tissue evidence="2">Antennules</tissue>
    </source>
</reference>
<evidence type="ECO:0000313" key="3">
    <source>
        <dbReference type="EMBL" id="CDK12604.1"/>
    </source>
</evidence>
<protein>
    <submittedName>
        <fullName evidence="2">Masquerade-like protein</fullName>
    </submittedName>
    <submittedName>
        <fullName evidence="3">Prophenoloxidase-activating-factor-like-3 protein</fullName>
    </submittedName>
</protein>
<dbReference type="Gene3D" id="2.40.10.10">
    <property type="entry name" value="Trypsin-like serine proteases"/>
    <property type="match status" value="1"/>
</dbReference>
<dbReference type="SUPFAM" id="SSF50494">
    <property type="entry name" value="Trypsin-like serine proteases"/>
    <property type="match status" value="1"/>
</dbReference>
<proteinExistence type="predicted"/>
<feature type="non-terminal residue" evidence="2">
    <location>
        <position position="1"/>
    </location>
</feature>
<feature type="domain" description="Peptidase S1" evidence="1">
    <location>
        <begin position="51"/>
        <end position="91"/>
    </location>
</feature>
<organism evidence="2">
    <name type="scientific">Coenobita clypeatus</name>
    <dbReference type="NCBI Taxonomy" id="474045"/>
    <lineage>
        <taxon>Eukaryota</taxon>
        <taxon>Metazoa</taxon>
        <taxon>Ecdysozoa</taxon>
        <taxon>Arthropoda</taxon>
        <taxon>Crustacea</taxon>
        <taxon>Multicrustacea</taxon>
        <taxon>Malacostraca</taxon>
        <taxon>Eumalacostraca</taxon>
        <taxon>Eucarida</taxon>
        <taxon>Decapoda</taxon>
        <taxon>Pleocyemata</taxon>
        <taxon>Anomura</taxon>
        <taxon>Paguroidea</taxon>
        <taxon>Coenobitidae</taxon>
        <taxon>Coenobita</taxon>
    </lineage>
</organism>
<dbReference type="EMBL" id="HABY01000054">
    <property type="protein sequence ID" value="CDK12583.1"/>
    <property type="molecule type" value="Transcribed_RNA"/>
</dbReference>
<reference evidence="2" key="1">
    <citation type="submission" date="2013-06" db="EMBL/GenBank/DDBJ databases">
        <authorList>
            <person name="Groh K."/>
        </authorList>
    </citation>
    <scope>NUCLEOTIDE SEQUENCE</scope>
    <source>
        <tissue evidence="2">Antennules</tissue>
    </source>
</reference>
<dbReference type="AlphaFoldDB" id="W6MH81"/>
<dbReference type="GO" id="GO:0006508">
    <property type="term" value="P:proteolysis"/>
    <property type="evidence" value="ECO:0007669"/>
    <property type="project" value="InterPro"/>
</dbReference>
<gene>
    <name evidence="2" type="primary">masquerade-like</name>
</gene>
<evidence type="ECO:0000259" key="1">
    <source>
        <dbReference type="Pfam" id="PF00089"/>
    </source>
</evidence>
<name>W6MH81_9EUCA</name>
<dbReference type="Pfam" id="PF00089">
    <property type="entry name" value="Trypsin"/>
    <property type="match status" value="1"/>
</dbReference>
<dbReference type="EMBL" id="HABY01000075">
    <property type="protein sequence ID" value="CDK12604.1"/>
    <property type="molecule type" value="Transcribed_RNA"/>
</dbReference>